<keyword evidence="3 7" id="KW-0347">Helicase</keyword>
<dbReference type="GO" id="GO:0005829">
    <property type="term" value="C:cytosol"/>
    <property type="evidence" value="ECO:0007669"/>
    <property type="project" value="TreeGrafter"/>
</dbReference>
<evidence type="ECO:0000256" key="4">
    <source>
        <dbReference type="ARBA" id="ARBA00022840"/>
    </source>
</evidence>
<evidence type="ECO:0000313" key="12">
    <source>
        <dbReference type="EMBL" id="MBB1124882.1"/>
    </source>
</evidence>
<comment type="caution">
    <text evidence="12">The sequence shown here is derived from an EMBL/GenBank/DDBJ whole genome shotgun (WGS) entry which is preliminary data.</text>
</comment>
<dbReference type="SMART" id="SM00490">
    <property type="entry name" value="HELICc"/>
    <property type="match status" value="1"/>
</dbReference>
<organism evidence="12 13">
    <name type="scientific">Thiospirillum jenense</name>
    <dbReference type="NCBI Taxonomy" id="1653858"/>
    <lineage>
        <taxon>Bacteria</taxon>
        <taxon>Pseudomonadati</taxon>
        <taxon>Pseudomonadota</taxon>
        <taxon>Gammaproteobacteria</taxon>
        <taxon>Chromatiales</taxon>
        <taxon>Chromatiaceae</taxon>
        <taxon>Thiospirillum</taxon>
    </lineage>
</organism>
<feature type="region of interest" description="Disordered" evidence="8">
    <location>
        <begin position="383"/>
        <end position="448"/>
    </location>
</feature>
<evidence type="ECO:0000256" key="1">
    <source>
        <dbReference type="ARBA" id="ARBA00022741"/>
    </source>
</evidence>
<keyword evidence="13" id="KW-1185">Reference proteome</keyword>
<dbReference type="PROSITE" id="PS51194">
    <property type="entry name" value="HELICASE_CTER"/>
    <property type="match status" value="1"/>
</dbReference>
<keyword evidence="2 7" id="KW-0378">Hydrolase</keyword>
<feature type="domain" description="Helicase ATP-binding" evidence="9">
    <location>
        <begin position="33"/>
        <end position="208"/>
    </location>
</feature>
<dbReference type="InterPro" id="IPR027417">
    <property type="entry name" value="P-loop_NTPase"/>
</dbReference>
<protein>
    <submittedName>
        <fullName evidence="12">DEAD/DEAH box helicase</fullName>
    </submittedName>
</protein>
<dbReference type="InterPro" id="IPR000629">
    <property type="entry name" value="RNA-helicase_DEAD-box_CS"/>
</dbReference>
<reference evidence="12 13" key="1">
    <citation type="journal article" date="2020" name="Arch. Microbiol.">
        <title>The genome sequence of the giant phototrophic gammaproteobacterium Thiospirillum jenense gives insight into its physiological properties and phylogenetic relationships.</title>
        <authorList>
            <person name="Imhoff J.F."/>
            <person name="Meyer T.E."/>
            <person name="Kyndt J.A."/>
        </authorList>
    </citation>
    <scope>NUCLEOTIDE SEQUENCE [LARGE SCALE GENOMIC DNA]</scope>
    <source>
        <strain evidence="12 13">DSM 216</strain>
    </source>
</reference>
<dbReference type="InterPro" id="IPR011545">
    <property type="entry name" value="DEAD/DEAH_box_helicase_dom"/>
</dbReference>
<dbReference type="Gene3D" id="3.40.50.300">
    <property type="entry name" value="P-loop containing nucleotide triphosphate hydrolases"/>
    <property type="match status" value="2"/>
</dbReference>
<evidence type="ECO:0000256" key="2">
    <source>
        <dbReference type="ARBA" id="ARBA00022801"/>
    </source>
</evidence>
<dbReference type="AlphaFoldDB" id="A0A839HEM7"/>
<feature type="compositionally biased region" description="Basic and acidic residues" evidence="8">
    <location>
        <begin position="403"/>
        <end position="418"/>
    </location>
</feature>
<dbReference type="Pfam" id="PF00271">
    <property type="entry name" value="Helicase_C"/>
    <property type="match status" value="1"/>
</dbReference>
<evidence type="ECO:0000256" key="5">
    <source>
        <dbReference type="ARBA" id="ARBA00038437"/>
    </source>
</evidence>
<sequence length="448" mass="49397">MSGFDDFKLTAPLLRGLERAGFVTPTPMQQQVIPAAQAGADLLVSAATGSGKTAAFLLPLMQRLLAHPAPRSATRALILVPTRELAQQIERHFLLLGSYTRLQIGVITGGPPRSHQLPLLRKNPDIIVATPGRLLDHLHNSGNALSLRDLEMLVLDEADRMLDLGFADDVLAIVNRCHTPRQTWLFSATLHHRRLRELIDPALHQPQVITLDSPRHGGGHPDITHQYILSDSDAQKLQQLRWLLGEADGQCLVFVNQRIRAESLGQQLRDNNVRSGVLHGELDQRERNRIMGLFQRGVIATLVATDVAARGLDIPAVRLVVNFDPPRSGDDYLHRTGRTGRAGATGVAISLIAAADWNRADSIARYLALTPEFRALPGLKAQFKGGAKPKSKPKSNTVAQIKQADKPRVKDRWRDRKQIGKRRQPSATAVNTEAGWQPPPKSPRTEPR</sequence>
<keyword evidence="4 7" id="KW-0067">ATP-binding</keyword>
<gene>
    <name evidence="12" type="ORF">HUK38_01375</name>
</gene>
<evidence type="ECO:0000259" key="9">
    <source>
        <dbReference type="PROSITE" id="PS51192"/>
    </source>
</evidence>
<evidence type="ECO:0000259" key="10">
    <source>
        <dbReference type="PROSITE" id="PS51194"/>
    </source>
</evidence>
<evidence type="ECO:0000256" key="8">
    <source>
        <dbReference type="SAM" id="MobiDB-lite"/>
    </source>
</evidence>
<dbReference type="PROSITE" id="PS51195">
    <property type="entry name" value="Q_MOTIF"/>
    <property type="match status" value="1"/>
</dbReference>
<dbReference type="GO" id="GO:0003724">
    <property type="term" value="F:RNA helicase activity"/>
    <property type="evidence" value="ECO:0007669"/>
    <property type="project" value="InterPro"/>
</dbReference>
<dbReference type="PROSITE" id="PS00039">
    <property type="entry name" value="DEAD_ATP_HELICASE"/>
    <property type="match status" value="1"/>
</dbReference>
<dbReference type="RefSeq" id="WP_182581982.1">
    <property type="nucleotide sequence ID" value="NZ_JABVCQ010000002.1"/>
</dbReference>
<dbReference type="GO" id="GO:0005524">
    <property type="term" value="F:ATP binding"/>
    <property type="evidence" value="ECO:0007669"/>
    <property type="project" value="UniProtKB-KW"/>
</dbReference>
<dbReference type="InterPro" id="IPR044742">
    <property type="entry name" value="DEAD/DEAH_RhlB"/>
</dbReference>
<dbReference type="SMART" id="SM00487">
    <property type="entry name" value="DEXDc"/>
    <property type="match status" value="1"/>
</dbReference>
<dbReference type="EMBL" id="JABVCQ010000002">
    <property type="protein sequence ID" value="MBB1124882.1"/>
    <property type="molecule type" value="Genomic_DNA"/>
</dbReference>
<dbReference type="InterPro" id="IPR050079">
    <property type="entry name" value="DEAD_box_RNA_helicase"/>
</dbReference>
<dbReference type="CDD" id="cd18787">
    <property type="entry name" value="SF2_C_DEAD"/>
    <property type="match status" value="1"/>
</dbReference>
<dbReference type="GO" id="GO:0003676">
    <property type="term" value="F:nucleic acid binding"/>
    <property type="evidence" value="ECO:0007669"/>
    <property type="project" value="InterPro"/>
</dbReference>
<dbReference type="InterPro" id="IPR014014">
    <property type="entry name" value="RNA_helicase_DEAD_Q_motif"/>
</dbReference>
<feature type="domain" description="DEAD-box RNA helicase Q" evidence="11">
    <location>
        <begin position="2"/>
        <end position="30"/>
    </location>
</feature>
<dbReference type="InterPro" id="IPR001650">
    <property type="entry name" value="Helicase_C-like"/>
</dbReference>
<feature type="short sequence motif" description="Q motif" evidence="6">
    <location>
        <begin position="2"/>
        <end position="30"/>
    </location>
</feature>
<proteinExistence type="inferred from homology"/>
<feature type="domain" description="Helicase C-terminal" evidence="10">
    <location>
        <begin position="236"/>
        <end position="387"/>
    </location>
</feature>
<keyword evidence="1 7" id="KW-0547">Nucleotide-binding</keyword>
<evidence type="ECO:0000259" key="11">
    <source>
        <dbReference type="PROSITE" id="PS51195"/>
    </source>
</evidence>
<accession>A0A839HEM7</accession>
<evidence type="ECO:0000256" key="7">
    <source>
        <dbReference type="RuleBase" id="RU000492"/>
    </source>
</evidence>
<dbReference type="PROSITE" id="PS51192">
    <property type="entry name" value="HELICASE_ATP_BIND_1"/>
    <property type="match status" value="1"/>
</dbReference>
<evidence type="ECO:0000256" key="3">
    <source>
        <dbReference type="ARBA" id="ARBA00022806"/>
    </source>
</evidence>
<dbReference type="Pfam" id="PF00270">
    <property type="entry name" value="DEAD"/>
    <property type="match status" value="1"/>
</dbReference>
<dbReference type="CDD" id="cd00268">
    <property type="entry name" value="DEADc"/>
    <property type="match status" value="1"/>
</dbReference>
<evidence type="ECO:0000256" key="6">
    <source>
        <dbReference type="PROSITE-ProRule" id="PRU00552"/>
    </source>
</evidence>
<dbReference type="InterPro" id="IPR014001">
    <property type="entry name" value="Helicase_ATP-bd"/>
</dbReference>
<dbReference type="PANTHER" id="PTHR47959">
    <property type="entry name" value="ATP-DEPENDENT RNA HELICASE RHLE-RELATED"/>
    <property type="match status" value="1"/>
</dbReference>
<dbReference type="Proteomes" id="UP000548632">
    <property type="component" value="Unassembled WGS sequence"/>
</dbReference>
<name>A0A839HEM7_9GAMM</name>
<dbReference type="GO" id="GO:0016787">
    <property type="term" value="F:hydrolase activity"/>
    <property type="evidence" value="ECO:0007669"/>
    <property type="project" value="UniProtKB-KW"/>
</dbReference>
<evidence type="ECO:0000313" key="13">
    <source>
        <dbReference type="Proteomes" id="UP000548632"/>
    </source>
</evidence>
<dbReference type="SUPFAM" id="SSF52540">
    <property type="entry name" value="P-loop containing nucleoside triphosphate hydrolases"/>
    <property type="match status" value="1"/>
</dbReference>
<comment type="similarity">
    <text evidence="5 7">Belongs to the DEAD box helicase family.</text>
</comment>
<dbReference type="PANTHER" id="PTHR47959:SF3">
    <property type="entry name" value="ATP-DEPENDENT RNA HELICASE SRMB"/>
    <property type="match status" value="1"/>
</dbReference>